<dbReference type="EMBL" id="CP096205">
    <property type="protein sequence ID" value="UPQ79077.1"/>
    <property type="molecule type" value="Genomic_DNA"/>
</dbReference>
<sequence>MVKGNYNESAKPTEAKEKNSFSYSFSYETSEPERNVNLIKENKSVDFKKGVIYFDGK</sequence>
<dbReference type="Proteomes" id="UP000830583">
    <property type="component" value="Chromosome"/>
</dbReference>
<name>A0ABY4KE75_9FLAO</name>
<reference evidence="1" key="1">
    <citation type="submission" date="2022-04" db="EMBL/GenBank/DDBJ databases">
        <title>Consumption of N2O by Flavobacterium azooxidireducens sp. nov. isolated from Decomposing Leaf Litter of Phragmites australis (Cav.).</title>
        <authorList>
            <person name="Behrendt U."/>
            <person name="Spanner T."/>
            <person name="Augustin J."/>
            <person name="Horn M.A."/>
            <person name="Kolb S."/>
            <person name="Ulrich A."/>
        </authorList>
    </citation>
    <scope>NUCLEOTIDE SEQUENCE</scope>
    <source>
        <strain evidence="1">IGB 4-14</strain>
    </source>
</reference>
<accession>A0ABY4KE75</accession>
<evidence type="ECO:0000313" key="1">
    <source>
        <dbReference type="EMBL" id="UPQ79077.1"/>
    </source>
</evidence>
<organism evidence="1 2">
    <name type="scientific">Flavobacterium azooxidireducens</name>
    <dbReference type="NCBI Taxonomy" id="1871076"/>
    <lineage>
        <taxon>Bacteria</taxon>
        <taxon>Pseudomonadati</taxon>
        <taxon>Bacteroidota</taxon>
        <taxon>Flavobacteriia</taxon>
        <taxon>Flavobacteriales</taxon>
        <taxon>Flavobacteriaceae</taxon>
        <taxon>Flavobacterium</taxon>
    </lineage>
</organism>
<proteinExistence type="predicted"/>
<keyword evidence="2" id="KW-1185">Reference proteome</keyword>
<evidence type="ECO:0000313" key="2">
    <source>
        <dbReference type="Proteomes" id="UP000830583"/>
    </source>
</evidence>
<protein>
    <submittedName>
        <fullName evidence="1">Uncharacterized protein</fullName>
    </submittedName>
</protein>
<gene>
    <name evidence="1" type="ORF">M0M57_15835</name>
</gene>
<dbReference type="RefSeq" id="WP_248434073.1">
    <property type="nucleotide sequence ID" value="NZ_CP096205.1"/>
</dbReference>